<proteinExistence type="predicted"/>
<keyword evidence="3" id="KW-1185">Reference proteome</keyword>
<accession>A0A231H8W1</accession>
<feature type="transmembrane region" description="Helical" evidence="1">
    <location>
        <begin position="141"/>
        <end position="161"/>
    </location>
</feature>
<feature type="transmembrane region" description="Helical" evidence="1">
    <location>
        <begin position="35"/>
        <end position="56"/>
    </location>
</feature>
<gene>
    <name evidence="2" type="ORF">B7C42_03124</name>
</gene>
<organism evidence="2 3">
    <name type="scientific">Nocardia cerradoensis</name>
    <dbReference type="NCBI Taxonomy" id="85688"/>
    <lineage>
        <taxon>Bacteria</taxon>
        <taxon>Bacillati</taxon>
        <taxon>Actinomycetota</taxon>
        <taxon>Actinomycetes</taxon>
        <taxon>Mycobacteriales</taxon>
        <taxon>Nocardiaceae</taxon>
        <taxon>Nocardia</taxon>
    </lineage>
</organism>
<feature type="transmembrane region" description="Helical" evidence="1">
    <location>
        <begin position="76"/>
        <end position="96"/>
    </location>
</feature>
<evidence type="ECO:0000256" key="1">
    <source>
        <dbReference type="SAM" id="Phobius"/>
    </source>
</evidence>
<protein>
    <submittedName>
        <fullName evidence="2">Uncharacterized protein</fullName>
    </submittedName>
</protein>
<feature type="transmembrane region" description="Helical" evidence="1">
    <location>
        <begin position="108"/>
        <end position="129"/>
    </location>
</feature>
<keyword evidence="1" id="KW-0812">Transmembrane</keyword>
<reference evidence="2 3" key="1">
    <citation type="submission" date="2017-07" db="EMBL/GenBank/DDBJ databases">
        <title>First draft Genome Sequence of Nocardia cerradoensis isolated from human infection.</title>
        <authorList>
            <person name="Carrasco G."/>
        </authorList>
    </citation>
    <scope>NUCLEOTIDE SEQUENCE [LARGE SCALE GENOMIC DNA]</scope>
    <source>
        <strain evidence="2 3">CNM20130759</strain>
    </source>
</reference>
<dbReference type="AlphaFoldDB" id="A0A231H8W1"/>
<sequence>MSHAGPAVLLAVFGVPAVVALIYAVVVAGRRRDPLPVASCFGALLCALNEPIFDVLGKIVYAQNHWMAFAALGRSIPWFLVIGYVPWVGLLPYLIARGMADGWSRRKLYLVAAAGVSSVVGVELINLWLRAWEYYGDPPLKYFGGVAAMAAVPLAGGYLIYAVADGLHGVGRAVVGFLVPAMVLPMIFAATGWPLYIALYTDAHGIVSWLAIAMLGVLIVAAVAGVAELAHRTHAAEATKLWGPTTGRVSDAAGLPTA</sequence>
<keyword evidence="1" id="KW-0472">Membrane</keyword>
<evidence type="ECO:0000313" key="3">
    <source>
        <dbReference type="Proteomes" id="UP000215506"/>
    </source>
</evidence>
<feature type="transmembrane region" description="Helical" evidence="1">
    <location>
        <begin position="206"/>
        <end position="230"/>
    </location>
</feature>
<dbReference type="EMBL" id="NGAF01000005">
    <property type="protein sequence ID" value="OXR45166.1"/>
    <property type="molecule type" value="Genomic_DNA"/>
</dbReference>
<feature type="transmembrane region" description="Helical" evidence="1">
    <location>
        <begin position="6"/>
        <end position="28"/>
    </location>
</feature>
<feature type="transmembrane region" description="Helical" evidence="1">
    <location>
        <begin position="173"/>
        <end position="200"/>
    </location>
</feature>
<evidence type="ECO:0000313" key="2">
    <source>
        <dbReference type="EMBL" id="OXR45166.1"/>
    </source>
</evidence>
<dbReference type="Proteomes" id="UP000215506">
    <property type="component" value="Unassembled WGS sequence"/>
</dbReference>
<comment type="caution">
    <text evidence="2">The sequence shown here is derived from an EMBL/GenBank/DDBJ whole genome shotgun (WGS) entry which is preliminary data.</text>
</comment>
<keyword evidence="1" id="KW-1133">Transmembrane helix</keyword>
<name>A0A231H8W1_9NOCA</name>